<evidence type="ECO:0000256" key="3">
    <source>
        <dbReference type="ARBA" id="ARBA00022989"/>
    </source>
</evidence>
<dbReference type="Pfam" id="PF05154">
    <property type="entry name" value="TM2"/>
    <property type="match status" value="1"/>
</dbReference>
<dbReference type="Proteomes" id="UP000298246">
    <property type="component" value="Unassembled WGS sequence"/>
</dbReference>
<comment type="caution">
    <text evidence="7">The sequence shown here is derived from an EMBL/GenBank/DDBJ whole genome shotgun (WGS) entry which is preliminary data.</text>
</comment>
<reference evidence="7 8" key="1">
    <citation type="submission" date="2017-03" db="EMBL/GenBank/DDBJ databases">
        <title>Isolation of Levoglucosan Utilizing Bacteria.</title>
        <authorList>
            <person name="Arya A.S."/>
        </authorList>
    </citation>
    <scope>NUCLEOTIDE SEQUENCE [LARGE SCALE GENOMIC DNA]</scope>
    <source>
        <strain evidence="7 8">MEC069</strain>
    </source>
</reference>
<evidence type="ECO:0000256" key="5">
    <source>
        <dbReference type="SAM" id="Phobius"/>
    </source>
</evidence>
<proteinExistence type="predicted"/>
<dbReference type="RefSeq" id="WP_134748895.1">
    <property type="nucleotide sequence ID" value="NZ_MYFO02000001.1"/>
</dbReference>
<accession>A0A4Y8QAJ4</accession>
<dbReference type="GO" id="GO:0016020">
    <property type="term" value="C:membrane"/>
    <property type="evidence" value="ECO:0007669"/>
    <property type="project" value="UniProtKB-SubCell"/>
</dbReference>
<keyword evidence="8" id="KW-1185">Reference proteome</keyword>
<evidence type="ECO:0000256" key="2">
    <source>
        <dbReference type="ARBA" id="ARBA00022692"/>
    </source>
</evidence>
<dbReference type="InterPro" id="IPR050932">
    <property type="entry name" value="TM2D1-3-like"/>
</dbReference>
<dbReference type="EMBL" id="MYFO01000001">
    <property type="protein sequence ID" value="TFE91920.1"/>
    <property type="molecule type" value="Genomic_DNA"/>
</dbReference>
<organism evidence="7 8">
    <name type="scientific">Paenibacillus athensensis</name>
    <dbReference type="NCBI Taxonomy" id="1967502"/>
    <lineage>
        <taxon>Bacteria</taxon>
        <taxon>Bacillati</taxon>
        <taxon>Bacillota</taxon>
        <taxon>Bacilli</taxon>
        <taxon>Bacillales</taxon>
        <taxon>Paenibacillaceae</taxon>
        <taxon>Paenibacillus</taxon>
    </lineage>
</organism>
<evidence type="ECO:0000256" key="4">
    <source>
        <dbReference type="ARBA" id="ARBA00023136"/>
    </source>
</evidence>
<feature type="transmembrane region" description="Helical" evidence="5">
    <location>
        <begin position="36"/>
        <end position="58"/>
    </location>
</feature>
<comment type="subcellular location">
    <subcellularLocation>
        <location evidence="1">Membrane</location>
        <topology evidence="1">Multi-pass membrane protein</topology>
    </subcellularLocation>
</comment>
<keyword evidence="2 5" id="KW-0812">Transmembrane</keyword>
<name>A0A4Y8QAJ4_9BACL</name>
<keyword evidence="3 5" id="KW-1133">Transmembrane helix</keyword>
<dbReference type="AlphaFoldDB" id="A0A4Y8QAJ4"/>
<protein>
    <recommendedName>
        <fullName evidence="6">TM2 domain-containing protein</fullName>
    </recommendedName>
</protein>
<dbReference type="InterPro" id="IPR007829">
    <property type="entry name" value="TM2"/>
</dbReference>
<feature type="transmembrane region" description="Helical" evidence="5">
    <location>
        <begin position="12"/>
        <end position="30"/>
    </location>
</feature>
<keyword evidence="4 5" id="KW-0472">Membrane</keyword>
<gene>
    <name evidence="7" type="ORF">B5M42_01400</name>
</gene>
<evidence type="ECO:0000313" key="8">
    <source>
        <dbReference type="Proteomes" id="UP000298246"/>
    </source>
</evidence>
<feature type="domain" description="TM2" evidence="6">
    <location>
        <begin position="6"/>
        <end position="61"/>
    </location>
</feature>
<dbReference type="PANTHER" id="PTHR21016">
    <property type="entry name" value="BETA-AMYLOID BINDING PROTEIN-RELATED"/>
    <property type="match status" value="1"/>
</dbReference>
<dbReference type="OrthoDB" id="2004788at2"/>
<evidence type="ECO:0000256" key="1">
    <source>
        <dbReference type="ARBA" id="ARBA00004141"/>
    </source>
</evidence>
<evidence type="ECO:0000313" key="7">
    <source>
        <dbReference type="EMBL" id="TFE91920.1"/>
    </source>
</evidence>
<evidence type="ECO:0000259" key="6">
    <source>
        <dbReference type="Pfam" id="PF05154"/>
    </source>
</evidence>
<sequence>MKQQMQGKSRKKALLIWYFLGWFGGLRFYMDKPRTAIAQLVLSLSFVGLLVTSIWWIVDLFLLQKWLEEDKVFAPQRSARS</sequence>
<dbReference type="PANTHER" id="PTHR21016:SF25">
    <property type="entry name" value="TM2 DOMAIN-CONTAINING PROTEIN DDB_G0277895-RELATED"/>
    <property type="match status" value="1"/>
</dbReference>